<dbReference type="InterPro" id="IPR034003">
    <property type="entry name" value="ABCG_PDR_2"/>
</dbReference>
<evidence type="ECO:0000256" key="7">
    <source>
        <dbReference type="ARBA" id="ARBA00022989"/>
    </source>
</evidence>
<feature type="transmembrane region" description="Helical" evidence="10">
    <location>
        <begin position="676"/>
        <end position="698"/>
    </location>
</feature>
<dbReference type="Pfam" id="PF00005">
    <property type="entry name" value="ABC_tran"/>
    <property type="match status" value="2"/>
</dbReference>
<feature type="transmembrane region" description="Helical" evidence="10">
    <location>
        <begin position="1200"/>
        <end position="1219"/>
    </location>
</feature>
<keyword evidence="5" id="KW-0547">Nucleotide-binding</keyword>
<dbReference type="InterPro" id="IPR029481">
    <property type="entry name" value="ABC_trans_N"/>
</dbReference>
<keyword evidence="4 10" id="KW-0812">Transmembrane</keyword>
<evidence type="ECO:0000256" key="3">
    <source>
        <dbReference type="ARBA" id="ARBA00022448"/>
    </source>
</evidence>
<gene>
    <name evidence="12" type="ORF">CDV31_014219</name>
</gene>
<keyword evidence="3" id="KW-0813">Transport</keyword>
<evidence type="ECO:0000256" key="9">
    <source>
        <dbReference type="SAM" id="MobiDB-lite"/>
    </source>
</evidence>
<comment type="similarity">
    <text evidence="2">Belongs to the ABC transporter superfamily. ABCG family. PDR (TC 3.A.1.205) subfamily.</text>
</comment>
<dbReference type="GO" id="GO:0016887">
    <property type="term" value="F:ATP hydrolysis activity"/>
    <property type="evidence" value="ECO:0007669"/>
    <property type="project" value="InterPro"/>
</dbReference>
<evidence type="ECO:0000313" key="12">
    <source>
        <dbReference type="EMBL" id="RSL94666.1"/>
    </source>
</evidence>
<dbReference type="InterPro" id="IPR017871">
    <property type="entry name" value="ABC_transporter-like_CS"/>
</dbReference>
<evidence type="ECO:0000313" key="13">
    <source>
        <dbReference type="Proteomes" id="UP000288429"/>
    </source>
</evidence>
<keyword evidence="8 10" id="KW-0472">Membrane</keyword>
<dbReference type="Pfam" id="PF14510">
    <property type="entry name" value="ABC_trans_N"/>
    <property type="match status" value="1"/>
</dbReference>
<feature type="transmembrane region" description="Helical" evidence="10">
    <location>
        <begin position="1231"/>
        <end position="1254"/>
    </location>
</feature>
<dbReference type="Pfam" id="PF19055">
    <property type="entry name" value="ABC2_membrane_7"/>
    <property type="match status" value="1"/>
</dbReference>
<evidence type="ECO:0000259" key="11">
    <source>
        <dbReference type="PROSITE" id="PS50893"/>
    </source>
</evidence>
<evidence type="ECO:0000256" key="1">
    <source>
        <dbReference type="ARBA" id="ARBA00004141"/>
    </source>
</evidence>
<feature type="region of interest" description="Disordered" evidence="9">
    <location>
        <begin position="25"/>
        <end position="50"/>
    </location>
</feature>
<accession>A0A428SY88</accession>
<dbReference type="GO" id="GO:0140359">
    <property type="term" value="F:ABC-type transporter activity"/>
    <property type="evidence" value="ECO:0007669"/>
    <property type="project" value="InterPro"/>
</dbReference>
<dbReference type="InterPro" id="IPR043926">
    <property type="entry name" value="ABCG_dom"/>
</dbReference>
<dbReference type="CDD" id="cd03232">
    <property type="entry name" value="ABCG_PDR_domain2"/>
    <property type="match status" value="1"/>
</dbReference>
<evidence type="ECO:0000256" key="4">
    <source>
        <dbReference type="ARBA" id="ARBA00022692"/>
    </source>
</evidence>
<feature type="region of interest" description="Disordered" evidence="9">
    <location>
        <begin position="827"/>
        <end position="852"/>
    </location>
</feature>
<dbReference type="InterPro" id="IPR003439">
    <property type="entry name" value="ABC_transporter-like_ATP-bd"/>
</dbReference>
<organism evidence="12 13">
    <name type="scientific">Fusarium ambrosium</name>
    <dbReference type="NCBI Taxonomy" id="131363"/>
    <lineage>
        <taxon>Eukaryota</taxon>
        <taxon>Fungi</taxon>
        <taxon>Dikarya</taxon>
        <taxon>Ascomycota</taxon>
        <taxon>Pezizomycotina</taxon>
        <taxon>Sordariomycetes</taxon>
        <taxon>Hypocreomycetidae</taxon>
        <taxon>Hypocreales</taxon>
        <taxon>Nectriaceae</taxon>
        <taxon>Fusarium</taxon>
        <taxon>Fusarium solani species complex</taxon>
    </lineage>
</organism>
<dbReference type="EMBL" id="NIZV01000315">
    <property type="protein sequence ID" value="RSL94666.1"/>
    <property type="molecule type" value="Genomic_DNA"/>
</dbReference>
<evidence type="ECO:0000256" key="8">
    <source>
        <dbReference type="ARBA" id="ARBA00023136"/>
    </source>
</evidence>
<dbReference type="PROSITE" id="PS50893">
    <property type="entry name" value="ABC_TRANSPORTER_2"/>
    <property type="match status" value="2"/>
</dbReference>
<feature type="transmembrane region" description="Helical" evidence="10">
    <location>
        <begin position="644"/>
        <end position="664"/>
    </location>
</feature>
<dbReference type="Gene3D" id="3.40.50.300">
    <property type="entry name" value="P-loop containing nucleotide triphosphate hydrolases"/>
    <property type="match status" value="2"/>
</dbReference>
<feature type="transmembrane region" description="Helical" evidence="10">
    <location>
        <begin position="1319"/>
        <end position="1341"/>
    </location>
</feature>
<evidence type="ECO:0000256" key="10">
    <source>
        <dbReference type="SAM" id="Phobius"/>
    </source>
</evidence>
<feature type="domain" description="ABC transporter" evidence="11">
    <location>
        <begin position="860"/>
        <end position="1102"/>
    </location>
</feature>
<feature type="domain" description="ABC transporter" evidence="11">
    <location>
        <begin position="168"/>
        <end position="422"/>
    </location>
</feature>
<sequence length="1504" mass="167105">MCGLIPSDTVCVHFATSRALLPAGTAMSDKVSDDPDRGGILGHQSIHNPSSTTIAENTATVDYRDQHGANLEREQHMGEEIHELARRITTRQSECHDGPLFTVDDGGVTDPSSPKFDARAWAKAFYRARVTAAKGTAPRTSGIAFKDLDVYGYGTATDYQKTVGNAIWSLSSLVRKAAGDRGDRIDILRNLEGVVRSGEMLCVLGPPGSGCSTALKTIAGDTHGFYIGENATVNYQGVRPEQMATAYRGEAIYTAEVDTHFAHLTVGDTLYFAARSRCPKHIPGGISRREYAEYLRDVIMAIFGISHTKNTRVGDDFVRGVSGGERKRVTIAEAALGYAPLQCWDNSTRGLDSANAIEFCRTLRTQADIMGHTACVAIYQAPQAAYDVFDKVLVLYEGRQIFFGLANEAQSYFEELGFECPEQQTTADFLTSMTSPAERLIRPGFNGKVPVTADDFAQCWRDSAARARLSIEIEDYLREHSFDGQHHKDFLTSRRIDQSKMTRAKSPFTLSYIEQFRLTLWRSWTMLRSDPSITATMLISNLFEGLMVSSIFYNLPENTTSFFRRTLLLFFIVLINGFGSILEIMTLYTKRKIVEKHARYAFYHPSAEALSAMVTDLPYKIVNALLLNLTLYFMCNLRREAGPFFFFLLVSFTLTLTMSMMFRFIGSVTKTISQALAPSSILLLALVLYTGFTIPPAYMQDWLGWLRWVNPVFYGLESVFINEFVGRRFLCSDIVPSGPGYDSVHSSTNVCSVAGAVPGESTVDGEAYLRMAFGFLAKHKWRNFGVLIAFMILFLGLHLVATEYVASERSKGEVLVFTRAALKKMKPGSKDIEGGGSSQPGQARGSSKTTAKVEKQTSILHWRNVCYDIKIKGEPRRILDHVDGWVKPGTLTALMGVSGAGKTTLLDVLASRVTMGVITGEMLVDGHQRDSSFQRKTGYVQQQDLHLSTSTVREALIFSALLRQPSRYSKEDKLAYVDKVIDLLDMTDYADAIVGIPGSGLNVEQRKRLTIGVELAARPQLLLFLDEPTSGLDSQTSWSICDLMEKLTRSGQAILCTIHQPSAMLFQRFDRLLLLAKGGKTVYFGKVGKNSSTLMDYFVRNGGPPLPEGANPAEHMLNVIGAAPGASTDIDWPAVWRSSPEYQGVQDELARLSGPDAKPPPTADAVDPSQYDEFAAPSTTQLFEVTKRIYHQFWRSPSYIYSKFILSAGTALFIGLSVLNSENSIRGLQNQMFGVFLFLTIFGQVIDQMMPAFVEQRTLYEARERPAKTYSWQTFLFGNIIIEMAWNSIVAVLSFIVWYFPIGLYRNAEWTDQVHSRGITTFLLVWGFFLFTSSFGHMVIAGLPNADIAGAVVNLLFVMMFSFNGVLAGPKDLPGFWIFMYRVNPFTYVVEGFLGTTLANAPVTCASNEILSFRSPQGSTCAEYMADYINTAGGQLVNSSQNGSECSFCPVVDTNAFLTSISVKWANRWRDFGLLWVYIVFNLVATIVFYWSARVPKNRKIKKE</sequence>
<name>A0A428SY88_9HYPO</name>
<keyword evidence="6" id="KW-0067">ATP-binding</keyword>
<keyword evidence="13" id="KW-1185">Reference proteome</keyword>
<evidence type="ECO:0000256" key="5">
    <source>
        <dbReference type="ARBA" id="ARBA00022741"/>
    </source>
</evidence>
<comment type="subcellular location">
    <subcellularLocation>
        <location evidence="1">Membrane</location>
        <topology evidence="1">Multi-pass membrane protein</topology>
    </subcellularLocation>
</comment>
<dbReference type="GO" id="GO:0016020">
    <property type="term" value="C:membrane"/>
    <property type="evidence" value="ECO:0007669"/>
    <property type="project" value="UniProtKB-SubCell"/>
</dbReference>
<dbReference type="GO" id="GO:0005524">
    <property type="term" value="F:ATP binding"/>
    <property type="evidence" value="ECO:0007669"/>
    <property type="project" value="UniProtKB-KW"/>
</dbReference>
<dbReference type="InterPro" id="IPR003593">
    <property type="entry name" value="AAA+_ATPase"/>
</dbReference>
<dbReference type="SMART" id="SM00382">
    <property type="entry name" value="AAA"/>
    <property type="match status" value="2"/>
</dbReference>
<protein>
    <recommendedName>
        <fullName evidence="11">ABC transporter domain-containing protein</fullName>
    </recommendedName>
</protein>
<dbReference type="Pfam" id="PF01061">
    <property type="entry name" value="ABC2_membrane"/>
    <property type="match status" value="2"/>
</dbReference>
<feature type="transmembrane region" description="Helical" evidence="10">
    <location>
        <begin position="1348"/>
        <end position="1367"/>
    </location>
</feature>
<feature type="compositionally biased region" description="Polar residues" evidence="9">
    <location>
        <begin position="839"/>
        <end position="850"/>
    </location>
</feature>
<dbReference type="PANTHER" id="PTHR19241">
    <property type="entry name" value="ATP-BINDING CASSETTE TRANSPORTER"/>
    <property type="match status" value="1"/>
</dbReference>
<feature type="transmembrane region" description="Helical" evidence="10">
    <location>
        <begin position="532"/>
        <end position="555"/>
    </location>
</feature>
<dbReference type="PROSITE" id="PS00211">
    <property type="entry name" value="ABC_TRANSPORTER_1"/>
    <property type="match status" value="1"/>
</dbReference>
<evidence type="ECO:0000256" key="6">
    <source>
        <dbReference type="ARBA" id="ARBA00022840"/>
    </source>
</evidence>
<dbReference type="Pfam" id="PF06422">
    <property type="entry name" value="PDR_CDR"/>
    <property type="match status" value="1"/>
</dbReference>
<keyword evidence="7 10" id="KW-1133">Transmembrane helix</keyword>
<dbReference type="InterPro" id="IPR027417">
    <property type="entry name" value="P-loop_NTPase"/>
</dbReference>
<comment type="caution">
    <text evidence="12">The sequence shown here is derived from an EMBL/GenBank/DDBJ whole genome shotgun (WGS) entry which is preliminary data.</text>
</comment>
<dbReference type="InterPro" id="IPR010929">
    <property type="entry name" value="PDR_CDR_ABC"/>
</dbReference>
<dbReference type="SUPFAM" id="SSF52540">
    <property type="entry name" value="P-loop containing nucleoside triphosphate hydrolases"/>
    <property type="match status" value="2"/>
</dbReference>
<dbReference type="Proteomes" id="UP000288429">
    <property type="component" value="Unassembled WGS sequence"/>
</dbReference>
<feature type="transmembrane region" description="Helical" evidence="10">
    <location>
        <begin position="567"/>
        <end position="588"/>
    </location>
</feature>
<dbReference type="FunFam" id="3.40.50.300:FF:000054">
    <property type="entry name" value="ABC multidrug transporter atrF"/>
    <property type="match status" value="1"/>
</dbReference>
<dbReference type="InterPro" id="IPR034001">
    <property type="entry name" value="ABCG_PDR_1"/>
</dbReference>
<reference evidence="12 13" key="1">
    <citation type="submission" date="2017-06" db="EMBL/GenBank/DDBJ databases">
        <title>Cmopartive genomic analysis of Ambrosia Fusariam Clade fungi.</title>
        <authorList>
            <person name="Stajich J.E."/>
            <person name="Carrillo J."/>
            <person name="Kijimoto T."/>
            <person name="Eskalen A."/>
            <person name="O'Donnell K."/>
            <person name="Kasson M."/>
        </authorList>
    </citation>
    <scope>NUCLEOTIDE SEQUENCE [LARGE SCALE GENOMIC DNA]</scope>
    <source>
        <strain evidence="12 13">NRRL 20438</strain>
    </source>
</reference>
<dbReference type="InterPro" id="IPR013525">
    <property type="entry name" value="ABC2_TM"/>
</dbReference>
<feature type="transmembrane region" description="Helical" evidence="10">
    <location>
        <begin position="1475"/>
        <end position="1493"/>
    </location>
</feature>
<feature type="transmembrane region" description="Helical" evidence="10">
    <location>
        <begin position="609"/>
        <end position="632"/>
    </location>
</feature>
<feature type="transmembrane region" description="Helical" evidence="10">
    <location>
        <begin position="781"/>
        <end position="801"/>
    </location>
</feature>
<proteinExistence type="inferred from homology"/>
<dbReference type="CDD" id="cd03233">
    <property type="entry name" value="ABCG_PDR_domain1"/>
    <property type="match status" value="1"/>
</dbReference>
<feature type="transmembrane region" description="Helical" evidence="10">
    <location>
        <begin position="1275"/>
        <end position="1299"/>
    </location>
</feature>
<evidence type="ECO:0000256" key="2">
    <source>
        <dbReference type="ARBA" id="ARBA00006012"/>
    </source>
</evidence>